<dbReference type="Proteomes" id="UP000005839">
    <property type="component" value="Unassembled WGS sequence"/>
</dbReference>
<comment type="subcellular location">
    <subcellularLocation>
        <location evidence="1">Cell membrane</location>
        <topology evidence="1">Multi-pass membrane protein</topology>
    </subcellularLocation>
</comment>
<reference evidence="8 9" key="1">
    <citation type="submission" date="2007-10" db="EMBL/GenBank/DDBJ databases">
        <authorList>
            <person name="Yayanos A."/>
            <person name="Ferriera S."/>
            <person name="Johnson J."/>
            <person name="Kravitz S."/>
            <person name="Halpern A."/>
            <person name="Remington K."/>
            <person name="Beeson K."/>
            <person name="Tran B."/>
            <person name="Rogers Y.-H."/>
            <person name="Friedman R."/>
            <person name="Venter J.C."/>
        </authorList>
    </citation>
    <scope>NUCLEOTIDE SEQUENCE [LARGE SCALE GENOMIC DNA]</scope>
    <source>
        <strain evidence="8 9">KT99</strain>
    </source>
</reference>
<comment type="caution">
    <text evidence="8">The sequence shown here is derived from an EMBL/GenBank/DDBJ whole genome shotgun (WGS) entry which is preliminary data.</text>
</comment>
<dbReference type="AlphaFoldDB" id="A9DAY7"/>
<evidence type="ECO:0000256" key="6">
    <source>
        <dbReference type="ARBA" id="ARBA00023136"/>
    </source>
</evidence>
<dbReference type="SUPFAM" id="SSF118215">
    <property type="entry name" value="Proton glutamate symport protein"/>
    <property type="match status" value="1"/>
</dbReference>
<feature type="transmembrane region" description="Helical" evidence="7">
    <location>
        <begin position="132"/>
        <end position="155"/>
    </location>
</feature>
<keyword evidence="9" id="KW-1185">Reference proteome</keyword>
<evidence type="ECO:0000256" key="1">
    <source>
        <dbReference type="ARBA" id="ARBA00004651"/>
    </source>
</evidence>
<feature type="transmembrane region" description="Helical" evidence="7">
    <location>
        <begin position="71"/>
        <end position="100"/>
    </location>
</feature>
<dbReference type="GO" id="GO:0006835">
    <property type="term" value="P:dicarboxylic acid transport"/>
    <property type="evidence" value="ECO:0007669"/>
    <property type="project" value="TreeGrafter"/>
</dbReference>
<name>A9DAY7_9GAMM</name>
<dbReference type="GO" id="GO:0005886">
    <property type="term" value="C:plasma membrane"/>
    <property type="evidence" value="ECO:0007669"/>
    <property type="project" value="UniProtKB-SubCell"/>
</dbReference>
<evidence type="ECO:0000256" key="2">
    <source>
        <dbReference type="ARBA" id="ARBA00022448"/>
    </source>
</evidence>
<proteinExistence type="predicted"/>
<evidence type="ECO:0000256" key="4">
    <source>
        <dbReference type="ARBA" id="ARBA00022692"/>
    </source>
</evidence>
<feature type="transmembrane region" description="Helical" evidence="7">
    <location>
        <begin position="38"/>
        <end position="59"/>
    </location>
</feature>
<dbReference type="STRING" id="314608.KT99_17665"/>
<evidence type="ECO:0000313" key="8">
    <source>
        <dbReference type="EMBL" id="EDQ00518.1"/>
    </source>
</evidence>
<dbReference type="GO" id="GO:0015293">
    <property type="term" value="F:symporter activity"/>
    <property type="evidence" value="ECO:0007669"/>
    <property type="project" value="UniProtKB-KW"/>
</dbReference>
<keyword evidence="2" id="KW-0813">Transport</keyword>
<keyword evidence="5 7" id="KW-1133">Transmembrane helix</keyword>
<evidence type="ECO:0000256" key="7">
    <source>
        <dbReference type="SAM" id="Phobius"/>
    </source>
</evidence>
<accession>A9DAY7</accession>
<keyword evidence="6 7" id="KW-0472">Membrane</keyword>
<dbReference type="EMBL" id="ABIC01000019">
    <property type="protein sequence ID" value="EDQ00518.1"/>
    <property type="molecule type" value="Genomic_DNA"/>
</dbReference>
<evidence type="ECO:0000256" key="3">
    <source>
        <dbReference type="ARBA" id="ARBA00022475"/>
    </source>
</evidence>
<keyword evidence="4 7" id="KW-0812">Transmembrane</keyword>
<organism evidence="8 9">
    <name type="scientific">Shewanella benthica KT99</name>
    <dbReference type="NCBI Taxonomy" id="314608"/>
    <lineage>
        <taxon>Bacteria</taxon>
        <taxon>Pseudomonadati</taxon>
        <taxon>Pseudomonadota</taxon>
        <taxon>Gammaproteobacteria</taxon>
        <taxon>Alteromonadales</taxon>
        <taxon>Shewanellaceae</taxon>
        <taxon>Shewanella</taxon>
    </lineage>
</organism>
<dbReference type="InterPro" id="IPR001991">
    <property type="entry name" value="Na-dicarboxylate_symporter"/>
</dbReference>
<protein>
    <submittedName>
        <fullName evidence="8">Proton/sodium-glutamate symport protein</fullName>
    </submittedName>
</protein>
<dbReference type="PANTHER" id="PTHR42865:SF7">
    <property type="entry name" value="PROTON_GLUTAMATE-ASPARTATE SYMPORTER"/>
    <property type="match status" value="1"/>
</dbReference>
<evidence type="ECO:0000313" key="9">
    <source>
        <dbReference type="Proteomes" id="UP000005839"/>
    </source>
</evidence>
<dbReference type="Gene3D" id="1.10.3860.10">
    <property type="entry name" value="Sodium:dicarboxylate symporter"/>
    <property type="match status" value="1"/>
</dbReference>
<feature type="transmembrane region" description="Helical" evidence="7">
    <location>
        <begin position="12"/>
        <end position="32"/>
    </location>
</feature>
<dbReference type="PROSITE" id="PS51257">
    <property type="entry name" value="PROKAR_LIPOPROTEIN"/>
    <property type="match status" value="1"/>
</dbReference>
<evidence type="ECO:0000256" key="5">
    <source>
        <dbReference type="ARBA" id="ARBA00022989"/>
    </source>
</evidence>
<gene>
    <name evidence="8" type="ORF">KT99_17665</name>
</gene>
<keyword evidence="3" id="KW-1003">Cell membrane</keyword>
<sequence length="172" mass="18143">MWQKLEPYRSSIILLSALLIGGCVGVFAPEFALRLKPIGQIFLNLLFMIIVPLVAISVTSSIARMTDLKNLGVILVTILLVSIVMAIIPALSIVGLALAFDPAQGVILDLHQSVETGPGNMDFVGLLTTNDFVGLLSKSNILALIIMSVISGIAIGQSGEDGGKSLPHARQP</sequence>
<dbReference type="Pfam" id="PF00375">
    <property type="entry name" value="SDF"/>
    <property type="match status" value="1"/>
</dbReference>
<dbReference type="PANTHER" id="PTHR42865">
    <property type="entry name" value="PROTON/GLUTAMATE-ASPARTATE SYMPORTER"/>
    <property type="match status" value="1"/>
</dbReference>
<dbReference type="InterPro" id="IPR036458">
    <property type="entry name" value="Na:dicarbo_symporter_sf"/>
</dbReference>